<dbReference type="Gramene" id="OGLUM09G08100.1">
    <property type="protein sequence ID" value="OGLUM09G08100.1"/>
    <property type="gene ID" value="OGLUM09G08100"/>
</dbReference>
<dbReference type="FunFam" id="3.90.660.10:FF:000012">
    <property type="entry name" value="Polyamine oxidase 1"/>
    <property type="match status" value="1"/>
</dbReference>
<evidence type="ECO:0000256" key="2">
    <source>
        <dbReference type="ARBA" id="ARBA00004723"/>
    </source>
</evidence>
<dbReference type="STRING" id="40148.A0A0E0B238"/>
<dbReference type="Proteomes" id="UP000026961">
    <property type="component" value="Chromosome 9"/>
</dbReference>
<dbReference type="InterPro" id="IPR050281">
    <property type="entry name" value="Flavin_monoamine_oxidase"/>
</dbReference>
<dbReference type="SUPFAM" id="SSF54373">
    <property type="entry name" value="FAD-linked reductases, C-terminal domain"/>
    <property type="match status" value="2"/>
</dbReference>
<dbReference type="InterPro" id="IPR001613">
    <property type="entry name" value="Flavin_amine_oxidase"/>
</dbReference>
<dbReference type="Pfam" id="PF01593">
    <property type="entry name" value="Amino_oxidase"/>
    <property type="match status" value="2"/>
</dbReference>
<dbReference type="InterPro" id="IPR002937">
    <property type="entry name" value="Amino_oxidase"/>
</dbReference>
<keyword evidence="5" id="KW-0274">FAD</keyword>
<keyword evidence="6" id="KW-0560">Oxidoreductase</keyword>
<dbReference type="Gene3D" id="3.50.50.60">
    <property type="entry name" value="FAD/NAD(P)-binding domain"/>
    <property type="match status" value="1"/>
</dbReference>
<dbReference type="PANTHER" id="PTHR10742:SF313">
    <property type="entry name" value="AMINE OXIDASE"/>
    <property type="match status" value="1"/>
</dbReference>
<dbReference type="UniPathway" id="UPA00211"/>
<dbReference type="SUPFAM" id="SSF51905">
    <property type="entry name" value="FAD/NAD(P)-binding domain"/>
    <property type="match status" value="2"/>
</dbReference>
<keyword evidence="8" id="KW-0732">Signal</keyword>
<comment type="pathway">
    <text evidence="2">Amine and polyamine degradation; spermine degradation.</text>
</comment>
<dbReference type="GO" id="GO:1903602">
    <property type="term" value="P:thermospermine catabolic process"/>
    <property type="evidence" value="ECO:0007669"/>
    <property type="project" value="UniProtKB-ARBA"/>
</dbReference>
<dbReference type="InterPro" id="IPR036188">
    <property type="entry name" value="FAD/NAD-bd_sf"/>
</dbReference>
<dbReference type="GO" id="GO:0050660">
    <property type="term" value="F:flavin adenine dinucleotide binding"/>
    <property type="evidence" value="ECO:0007669"/>
    <property type="project" value="UniProtKB-ARBA"/>
</dbReference>
<protein>
    <recommendedName>
        <fullName evidence="9">Amine oxidase domain-containing protein</fullName>
    </recommendedName>
</protein>
<evidence type="ECO:0000259" key="9">
    <source>
        <dbReference type="Pfam" id="PF01593"/>
    </source>
</evidence>
<feature type="binding site" evidence="7">
    <location>
        <begin position="65"/>
        <end position="66"/>
    </location>
    <ligand>
        <name>FAD</name>
        <dbReference type="ChEBI" id="CHEBI:57692"/>
    </ligand>
</feature>
<dbReference type="PRINTS" id="PR00757">
    <property type="entry name" value="AMINEOXDASEF"/>
</dbReference>
<evidence type="ECO:0000256" key="7">
    <source>
        <dbReference type="PIRSR" id="PIRSR601613-1"/>
    </source>
</evidence>
<feature type="chain" id="PRO_5002354031" description="Amine oxidase domain-containing protein" evidence="8">
    <location>
        <begin position="24"/>
        <end position="764"/>
    </location>
</feature>
<reference evidence="10" key="1">
    <citation type="submission" date="2015-04" db="UniProtKB">
        <authorList>
            <consortium name="EnsemblPlants"/>
        </authorList>
    </citation>
    <scope>IDENTIFICATION</scope>
</reference>
<comment type="similarity">
    <text evidence="3">Belongs to the flavin monoamine oxidase family.</text>
</comment>
<evidence type="ECO:0000256" key="1">
    <source>
        <dbReference type="ARBA" id="ARBA00001974"/>
    </source>
</evidence>
<evidence type="ECO:0000256" key="6">
    <source>
        <dbReference type="ARBA" id="ARBA00023002"/>
    </source>
</evidence>
<evidence type="ECO:0000256" key="8">
    <source>
        <dbReference type="SAM" id="SignalP"/>
    </source>
</evidence>
<proteinExistence type="inferred from homology"/>
<comment type="cofactor">
    <cofactor evidence="1">
        <name>FAD</name>
        <dbReference type="ChEBI" id="CHEBI:57692"/>
    </cofactor>
</comment>
<dbReference type="Gene3D" id="3.90.660.10">
    <property type="match status" value="4"/>
</dbReference>
<dbReference type="PANTHER" id="PTHR10742">
    <property type="entry name" value="FLAVIN MONOAMINE OXIDASE"/>
    <property type="match status" value="1"/>
</dbReference>
<dbReference type="HOGENOM" id="CLU_317221_0_0_1"/>
<sequence length="764" mass="86258">MEESMTKPTTMAIFLSIVLLSMAQLPSLVAGTGRPRVIIIGAGISGISAGKRLSEAGITDILILEATDHIGGRMHKQRFAGVNVEIGTNWVEGVNGEKMNPIWPIVNSTLKLRNFLSDFDSLAQNVYKDGGLCDAAYVQKRIDLADEADKSGENLSATLHPSGRDDMSILSMQRLNNHLPNGPSSPVDMVVDYFTYDYEFAEPPRVTSLRNTVPLPTFTDFGDDNYFVADQRGYEAVVYYLAGQYLEADMSGNIVDARLQLNKVVREISYSSTGVTVKTEDNSTYQADYVMVSASLGVLQSDLIQFKPQLPSWKILAIYQFDMAVYTKIFVKFPKKFWPEGEGREFFLYASTRRGYYGIWQEFEKQYPDANVLLVTVTDEESRRIEQQPDSQTKAEIMEVVRSMFPDEDVPDATDILVPRWWSDRFFQGSFSNWPIGVSRYEHDQLRAPVGRVYFTGEHTSERYNGYVHGAYLAGIDSAEILINCVQKNIGGLCNEAYVQKRMDRADEVDKSGQNLSATLHPSGRDDMSILSMQRLNDHLPNGPSSPVEMAVDYFTYDYEFAEPPRVTSLQNTVPLPTFTDFGDDTYFVADHRGYESVVHHLAGQYLNADRSGNIADARLKLNKVVREISYSSTGVTVKTEDNSTYQADYVMVSASLGVLQSDLIQFKPQLTAWKILAIYQFDMAVYTKIFVKFPKRFWPEGAGREFFLYASTRRGYYGVWQQPDSQTKAEIMEVVRSMFPDEDVPDATDILVPRWWSDSASQY</sequence>
<evidence type="ECO:0000256" key="5">
    <source>
        <dbReference type="ARBA" id="ARBA00022827"/>
    </source>
</evidence>
<name>A0A0E0B238_9ORYZ</name>
<accession>A0A0E0B238</accession>
<dbReference type="GO" id="GO:0052901">
    <property type="term" value="F:spermine oxidase activity"/>
    <property type="evidence" value="ECO:0007669"/>
    <property type="project" value="UniProtKB-ARBA"/>
</dbReference>
<evidence type="ECO:0000313" key="11">
    <source>
        <dbReference type="Proteomes" id="UP000026961"/>
    </source>
</evidence>
<dbReference type="EnsemblPlants" id="OGLUM09G08100.1">
    <property type="protein sequence ID" value="OGLUM09G08100.1"/>
    <property type="gene ID" value="OGLUM09G08100"/>
</dbReference>
<evidence type="ECO:0000256" key="4">
    <source>
        <dbReference type="ARBA" id="ARBA00022630"/>
    </source>
</evidence>
<keyword evidence="4" id="KW-0285">Flavoprotein</keyword>
<keyword evidence="11" id="KW-1185">Reference proteome</keyword>
<organism evidence="10">
    <name type="scientific">Oryza glumipatula</name>
    <dbReference type="NCBI Taxonomy" id="40148"/>
    <lineage>
        <taxon>Eukaryota</taxon>
        <taxon>Viridiplantae</taxon>
        <taxon>Streptophyta</taxon>
        <taxon>Embryophyta</taxon>
        <taxon>Tracheophyta</taxon>
        <taxon>Spermatophyta</taxon>
        <taxon>Magnoliopsida</taxon>
        <taxon>Liliopsida</taxon>
        <taxon>Poales</taxon>
        <taxon>Poaceae</taxon>
        <taxon>BOP clade</taxon>
        <taxon>Oryzoideae</taxon>
        <taxon>Oryzeae</taxon>
        <taxon>Oryzinae</taxon>
        <taxon>Oryza</taxon>
    </lineage>
</organism>
<dbReference type="AlphaFoldDB" id="A0A0E0B238"/>
<reference evidence="10" key="2">
    <citation type="submission" date="2018-05" db="EMBL/GenBank/DDBJ databases">
        <title>OgluRS3 (Oryza glumaepatula Reference Sequence Version 3).</title>
        <authorList>
            <person name="Zhang J."/>
            <person name="Kudrna D."/>
            <person name="Lee S."/>
            <person name="Talag J."/>
            <person name="Welchert J."/>
            <person name="Wing R.A."/>
        </authorList>
    </citation>
    <scope>NUCLEOTIDE SEQUENCE [LARGE SCALE GENOMIC DNA]</scope>
</reference>
<evidence type="ECO:0000313" key="10">
    <source>
        <dbReference type="EnsemblPlants" id="OGLUM09G08100.1"/>
    </source>
</evidence>
<feature type="domain" description="Amine oxidase" evidence="9">
    <location>
        <begin position="488"/>
        <end position="760"/>
    </location>
</feature>
<dbReference type="GO" id="GO:0046208">
    <property type="term" value="P:spermine catabolic process"/>
    <property type="evidence" value="ECO:0007669"/>
    <property type="project" value="UniProtKB-UniPathway"/>
</dbReference>
<feature type="domain" description="Amine oxidase" evidence="9">
    <location>
        <begin position="44"/>
        <end position="482"/>
    </location>
</feature>
<dbReference type="eggNOG" id="KOG0029">
    <property type="taxonomic scope" value="Eukaryota"/>
</dbReference>
<feature type="binding site" evidence="7">
    <location>
        <position position="265"/>
    </location>
    <ligand>
        <name>FAD</name>
        <dbReference type="ChEBI" id="CHEBI:57692"/>
    </ligand>
</feature>
<evidence type="ECO:0000256" key="3">
    <source>
        <dbReference type="ARBA" id="ARBA00005995"/>
    </source>
</evidence>
<dbReference type="GO" id="GO:0048046">
    <property type="term" value="C:apoplast"/>
    <property type="evidence" value="ECO:0007669"/>
    <property type="project" value="UniProtKB-ARBA"/>
</dbReference>
<feature type="binding site" evidence="7">
    <location>
        <position position="45"/>
    </location>
    <ligand>
        <name>FAD</name>
        <dbReference type="ChEBI" id="CHEBI:57692"/>
    </ligand>
</feature>
<feature type="signal peptide" evidence="8">
    <location>
        <begin position="1"/>
        <end position="23"/>
    </location>
</feature>